<accession>A0A1I7U2Z2</accession>
<dbReference type="WBParaSite" id="Csp11.Scaffold629.g14325.t1">
    <property type="protein sequence ID" value="Csp11.Scaffold629.g14325.t1"/>
    <property type="gene ID" value="Csp11.Scaffold629.g14325"/>
</dbReference>
<dbReference type="Gene3D" id="1.10.238.10">
    <property type="entry name" value="EF-hand"/>
    <property type="match status" value="1"/>
</dbReference>
<dbReference type="GO" id="GO:0045116">
    <property type="term" value="P:protein neddylation"/>
    <property type="evidence" value="ECO:0007669"/>
    <property type="project" value="TreeGrafter"/>
</dbReference>
<feature type="domain" description="DCUN1" evidence="4">
    <location>
        <begin position="17"/>
        <end position="229"/>
    </location>
</feature>
<keyword evidence="3" id="KW-0175">Coiled coil</keyword>
<evidence type="ECO:0000313" key="6">
    <source>
        <dbReference type="WBParaSite" id="Csp11.Scaffold629.g14325.t1"/>
    </source>
</evidence>
<dbReference type="FunFam" id="1.10.238.10:FF:000030">
    <property type="entry name" value="DCN1-like protein"/>
    <property type="match status" value="1"/>
</dbReference>
<evidence type="ECO:0000313" key="5">
    <source>
        <dbReference type="Proteomes" id="UP000095282"/>
    </source>
</evidence>
<evidence type="ECO:0000256" key="1">
    <source>
        <dbReference type="ARBA" id="ARBA00022786"/>
    </source>
</evidence>
<keyword evidence="1" id="KW-0833">Ubl conjugation pathway</keyword>
<organism evidence="5 6">
    <name type="scientific">Caenorhabditis tropicalis</name>
    <dbReference type="NCBI Taxonomy" id="1561998"/>
    <lineage>
        <taxon>Eukaryota</taxon>
        <taxon>Metazoa</taxon>
        <taxon>Ecdysozoa</taxon>
        <taxon>Nematoda</taxon>
        <taxon>Chromadorea</taxon>
        <taxon>Rhabditida</taxon>
        <taxon>Rhabditina</taxon>
        <taxon>Rhabditomorpha</taxon>
        <taxon>Rhabditoidea</taxon>
        <taxon>Rhabditidae</taxon>
        <taxon>Peloderinae</taxon>
        <taxon>Caenorhabditis</taxon>
    </lineage>
</organism>
<dbReference type="InterPro" id="IPR005176">
    <property type="entry name" value="PONY_dom"/>
</dbReference>
<dbReference type="PANTHER" id="PTHR12281">
    <property type="entry name" value="RP42 RELATED"/>
    <property type="match status" value="1"/>
</dbReference>
<protein>
    <recommendedName>
        <fullName evidence="2">Defective in cullin neddylation protein</fullName>
    </recommendedName>
</protein>
<comment type="function">
    <text evidence="2">Neddylation of cullins play an essential role in the regulation of SCF-type complexes activity.</text>
</comment>
<dbReference type="InterPro" id="IPR042460">
    <property type="entry name" value="DCN1-like_PONY"/>
</dbReference>
<dbReference type="GO" id="GO:0000151">
    <property type="term" value="C:ubiquitin ligase complex"/>
    <property type="evidence" value="ECO:0007669"/>
    <property type="project" value="TreeGrafter"/>
</dbReference>
<dbReference type="Gene3D" id="1.10.238.200">
    <property type="entry name" value="Cullin, PONY binding domain"/>
    <property type="match status" value="1"/>
</dbReference>
<sequence length="239" mass="27915">MMTRLLSQKTAATAKKPAQSKVEKFFNEFVDKQDDIGEKRMGPHGVFRLIQALGYRPTDRQVLVLAWKLKAQTQCEFSLEEWVQGMADLQADNIKTLKQRIDQINSQLNTDKKMSGELYRFAFTYGKSASSRSLDMETAVCYWDVLFGPRTPLMSHWVEFLYATEKKESERLAKELGPNNAKQVKNVWITRDDWNLFRDFILFTKSDLSDYDEEGSWPVLIDQFVNHCRENLNYMKAQK</sequence>
<reference evidence="6" key="1">
    <citation type="submission" date="2016-11" db="UniProtKB">
        <authorList>
            <consortium name="WormBaseParasite"/>
        </authorList>
    </citation>
    <scope>IDENTIFICATION</scope>
</reference>
<dbReference type="AlphaFoldDB" id="A0A1I7U2Z2"/>
<dbReference type="GO" id="GO:0032182">
    <property type="term" value="F:ubiquitin-like protein binding"/>
    <property type="evidence" value="ECO:0007669"/>
    <property type="project" value="TreeGrafter"/>
</dbReference>
<evidence type="ECO:0000256" key="3">
    <source>
        <dbReference type="SAM" id="Coils"/>
    </source>
</evidence>
<keyword evidence="5" id="KW-1185">Reference proteome</keyword>
<dbReference type="GO" id="GO:0031624">
    <property type="term" value="F:ubiquitin conjugating enzyme binding"/>
    <property type="evidence" value="ECO:0007669"/>
    <property type="project" value="TreeGrafter"/>
</dbReference>
<dbReference type="Pfam" id="PF03556">
    <property type="entry name" value="Cullin_binding"/>
    <property type="match status" value="1"/>
</dbReference>
<dbReference type="eggNOG" id="KOG3077">
    <property type="taxonomic scope" value="Eukaryota"/>
</dbReference>
<dbReference type="STRING" id="1561998.A0A1I7U2Z2"/>
<dbReference type="Proteomes" id="UP000095282">
    <property type="component" value="Unplaced"/>
</dbReference>
<dbReference type="InterPro" id="IPR014764">
    <property type="entry name" value="DCN-prot"/>
</dbReference>
<evidence type="ECO:0000256" key="2">
    <source>
        <dbReference type="RuleBase" id="RU410713"/>
    </source>
</evidence>
<dbReference type="PANTHER" id="PTHR12281:SF32">
    <property type="entry name" value="DCN1-LIKE PROTEIN"/>
    <property type="match status" value="1"/>
</dbReference>
<feature type="coiled-coil region" evidence="3">
    <location>
        <begin position="87"/>
        <end position="114"/>
    </location>
</feature>
<dbReference type="GO" id="GO:0097602">
    <property type="term" value="F:cullin family protein binding"/>
    <property type="evidence" value="ECO:0007669"/>
    <property type="project" value="TreeGrafter"/>
</dbReference>
<evidence type="ECO:0000259" key="4">
    <source>
        <dbReference type="PROSITE" id="PS51229"/>
    </source>
</evidence>
<dbReference type="PROSITE" id="PS51229">
    <property type="entry name" value="DCUN1"/>
    <property type="match status" value="1"/>
</dbReference>
<proteinExistence type="predicted"/>
<name>A0A1I7U2Z2_9PELO</name>